<dbReference type="Proteomes" id="UP000238479">
    <property type="component" value="Chromosome 6"/>
</dbReference>
<dbReference type="AlphaFoldDB" id="A0A2P6PXS6"/>
<dbReference type="PROSITE" id="PS50927">
    <property type="entry name" value="BULB_LECTIN"/>
    <property type="match status" value="1"/>
</dbReference>
<comment type="caution">
    <text evidence="5">The sequence shown here is derived from an EMBL/GenBank/DDBJ whole genome shotgun (WGS) entry which is preliminary data.</text>
</comment>
<dbReference type="PANTHER" id="PTHR47976:SF1">
    <property type="entry name" value="G-TYPE LECTIN S-RECEPTOR-LIKE SERINE_THREONINE-PROTEIN KINASE SD2-5"/>
    <property type="match status" value="1"/>
</dbReference>
<keyword evidence="6" id="KW-1185">Reference proteome</keyword>
<evidence type="ECO:0000313" key="5">
    <source>
        <dbReference type="EMBL" id="PRQ26742.1"/>
    </source>
</evidence>
<dbReference type="STRING" id="74649.A0A2P6PXS6"/>
<keyword evidence="1" id="KW-0732">Signal</keyword>
<keyword evidence="5" id="KW-0808">Transferase</keyword>
<dbReference type="Gene3D" id="2.90.10.10">
    <property type="entry name" value="Bulb-type lectin domain"/>
    <property type="match status" value="1"/>
</dbReference>
<reference evidence="5 6" key="1">
    <citation type="journal article" date="2018" name="Nat. Genet.">
        <title>The Rosa genome provides new insights in the design of modern roses.</title>
        <authorList>
            <person name="Bendahmane M."/>
        </authorList>
    </citation>
    <scope>NUCLEOTIDE SEQUENCE [LARGE SCALE GENOMIC DNA]</scope>
    <source>
        <strain evidence="6">cv. Old Blush</strain>
    </source>
</reference>
<evidence type="ECO:0000256" key="2">
    <source>
        <dbReference type="ARBA" id="ARBA00023157"/>
    </source>
</evidence>
<proteinExistence type="predicted"/>
<feature type="domain" description="Bulb-type lectin" evidence="4">
    <location>
        <begin position="17"/>
        <end position="137"/>
    </location>
</feature>
<dbReference type="InterPro" id="IPR036426">
    <property type="entry name" value="Bulb-type_lectin_dom_sf"/>
</dbReference>
<evidence type="ECO:0000313" key="6">
    <source>
        <dbReference type="Proteomes" id="UP000238479"/>
    </source>
</evidence>
<protein>
    <submittedName>
        <fullName evidence="5">Putative non-specific serine/threonine protein kinase</fullName>
        <ecNumber evidence="5">2.7.11.1</ecNumber>
    </submittedName>
</protein>
<dbReference type="GO" id="GO:0004674">
    <property type="term" value="F:protein serine/threonine kinase activity"/>
    <property type="evidence" value="ECO:0007669"/>
    <property type="project" value="UniProtKB-KW"/>
</dbReference>
<keyword evidence="3" id="KW-0325">Glycoprotein</keyword>
<dbReference type="InterPro" id="IPR051343">
    <property type="entry name" value="G-type_lectin_kinases/EP1-like"/>
</dbReference>
<gene>
    <name evidence="5" type="ORF">RchiOBHm_Chr6g0297931</name>
</gene>
<name>A0A2P6PXS6_ROSCH</name>
<evidence type="ECO:0000256" key="1">
    <source>
        <dbReference type="ARBA" id="ARBA00022729"/>
    </source>
</evidence>
<keyword evidence="5" id="KW-0723">Serine/threonine-protein kinase</keyword>
<dbReference type="EMBL" id="PDCK01000044">
    <property type="protein sequence ID" value="PRQ26742.1"/>
    <property type="molecule type" value="Genomic_DNA"/>
</dbReference>
<dbReference type="SUPFAM" id="SSF51110">
    <property type="entry name" value="alpha-D-mannose-specific plant lectins"/>
    <property type="match status" value="1"/>
</dbReference>
<dbReference type="InterPro" id="IPR001480">
    <property type="entry name" value="Bulb-type_lectin_dom"/>
</dbReference>
<keyword evidence="2" id="KW-1015">Disulfide bond</keyword>
<keyword evidence="5" id="KW-0418">Kinase</keyword>
<organism evidence="5 6">
    <name type="scientific">Rosa chinensis</name>
    <name type="common">China rose</name>
    <dbReference type="NCBI Taxonomy" id="74649"/>
    <lineage>
        <taxon>Eukaryota</taxon>
        <taxon>Viridiplantae</taxon>
        <taxon>Streptophyta</taxon>
        <taxon>Embryophyta</taxon>
        <taxon>Tracheophyta</taxon>
        <taxon>Spermatophyta</taxon>
        <taxon>Magnoliopsida</taxon>
        <taxon>eudicotyledons</taxon>
        <taxon>Gunneridae</taxon>
        <taxon>Pentapetalae</taxon>
        <taxon>rosids</taxon>
        <taxon>fabids</taxon>
        <taxon>Rosales</taxon>
        <taxon>Rosaceae</taxon>
        <taxon>Rosoideae</taxon>
        <taxon>Rosoideae incertae sedis</taxon>
        <taxon>Rosa</taxon>
    </lineage>
</organism>
<dbReference type="Gramene" id="PRQ26742">
    <property type="protein sequence ID" value="PRQ26742"/>
    <property type="gene ID" value="RchiOBHm_Chr6g0297931"/>
</dbReference>
<evidence type="ECO:0000256" key="3">
    <source>
        <dbReference type="ARBA" id="ARBA00023180"/>
    </source>
</evidence>
<dbReference type="EC" id="2.7.11.1" evidence="5"/>
<evidence type="ECO:0000259" key="4">
    <source>
        <dbReference type="PROSITE" id="PS50927"/>
    </source>
</evidence>
<dbReference type="Pfam" id="PF01453">
    <property type="entry name" value="B_lectin"/>
    <property type="match status" value="1"/>
</dbReference>
<dbReference type="PANTHER" id="PTHR47976">
    <property type="entry name" value="G-TYPE LECTIN S-RECEPTOR-LIKE SERINE/THREONINE-PROTEIN KINASE SD2-5"/>
    <property type="match status" value="1"/>
</dbReference>
<dbReference type="SMART" id="SM00108">
    <property type="entry name" value="B_lectin"/>
    <property type="match status" value="1"/>
</dbReference>
<accession>A0A2P6PXS6</accession>
<sequence>MFSFCLKPAWLVFDILGKLVPGFKELGRRIGLIMMGCYSAEFGFGFYPTPQDVTLFLLVVIHMNTYAVVWAANRGSPVSNTDKFVFDDKGSVSLQKSGSVVWSIDTGGKTVTAMELRDSGNLVLLGDDNGVDFQEGMKLVSDPSSNNVSYILEIKFGDMILSSGFQTPQPYWSV</sequence>